<keyword evidence="3" id="KW-1185">Reference proteome</keyword>
<dbReference type="OrthoDB" id="2560085at2759"/>
<dbReference type="AlphaFoldDB" id="A0A401GYS2"/>
<proteinExistence type="predicted"/>
<evidence type="ECO:0000313" key="3">
    <source>
        <dbReference type="Proteomes" id="UP000287166"/>
    </source>
</evidence>
<accession>A0A401GYS2</accession>
<keyword evidence="1" id="KW-0472">Membrane</keyword>
<dbReference type="InParanoid" id="A0A401GYS2"/>
<evidence type="ECO:0000313" key="2">
    <source>
        <dbReference type="EMBL" id="GBE87313.1"/>
    </source>
</evidence>
<protein>
    <submittedName>
        <fullName evidence="2">Uncharacterized protein</fullName>
    </submittedName>
</protein>
<evidence type="ECO:0000256" key="1">
    <source>
        <dbReference type="SAM" id="Phobius"/>
    </source>
</evidence>
<organism evidence="2 3">
    <name type="scientific">Sparassis crispa</name>
    <dbReference type="NCBI Taxonomy" id="139825"/>
    <lineage>
        <taxon>Eukaryota</taxon>
        <taxon>Fungi</taxon>
        <taxon>Dikarya</taxon>
        <taxon>Basidiomycota</taxon>
        <taxon>Agaricomycotina</taxon>
        <taxon>Agaricomycetes</taxon>
        <taxon>Polyporales</taxon>
        <taxon>Sparassidaceae</taxon>
        <taxon>Sparassis</taxon>
    </lineage>
</organism>
<dbReference type="STRING" id="139825.A0A401GYS2"/>
<dbReference type="RefSeq" id="XP_027618226.1">
    <property type="nucleotide sequence ID" value="XM_027762425.1"/>
</dbReference>
<keyword evidence="1" id="KW-1133">Transmembrane helix</keyword>
<reference evidence="2 3" key="1">
    <citation type="journal article" date="2018" name="Sci. Rep.">
        <title>Genome sequence of the cauliflower mushroom Sparassis crispa (Hanabiratake) and its association with beneficial usage.</title>
        <authorList>
            <person name="Kiyama R."/>
            <person name="Furutani Y."/>
            <person name="Kawaguchi K."/>
            <person name="Nakanishi T."/>
        </authorList>
    </citation>
    <scope>NUCLEOTIDE SEQUENCE [LARGE SCALE GENOMIC DNA]</scope>
</reference>
<dbReference type="Proteomes" id="UP000287166">
    <property type="component" value="Unassembled WGS sequence"/>
</dbReference>
<comment type="caution">
    <text evidence="2">The sequence shown here is derived from an EMBL/GenBank/DDBJ whole genome shotgun (WGS) entry which is preliminary data.</text>
</comment>
<sequence>MCRTGFPADFSRLALPAHARSSSAVVPPHLVPPSLPPLSPSLRAARPAFSCTSYLLLSVWLFAALVPFTDFVANRQANVSATLDGIALPQSVIQAVQAQSGVTGTYHEISYLRLATVFPRWIAFLFGALSAVLSYTTATERSPDSARYPLVAGGRAGSIRDVDDKPKEAEQVGIRQV</sequence>
<dbReference type="GeneID" id="38784230"/>
<keyword evidence="1" id="KW-0812">Transmembrane</keyword>
<feature type="transmembrane region" description="Helical" evidence="1">
    <location>
        <begin position="121"/>
        <end position="138"/>
    </location>
</feature>
<dbReference type="EMBL" id="BFAD01000010">
    <property type="protein sequence ID" value="GBE87313.1"/>
    <property type="molecule type" value="Genomic_DNA"/>
</dbReference>
<feature type="transmembrane region" description="Helical" evidence="1">
    <location>
        <begin position="48"/>
        <end position="68"/>
    </location>
</feature>
<name>A0A401GYS2_9APHY</name>
<gene>
    <name evidence="2" type="ORF">SCP_1005610</name>
</gene>